<keyword evidence="4" id="KW-1185">Reference proteome</keyword>
<gene>
    <name evidence="3" type="ORF">DdX_09297</name>
</gene>
<accession>A0AAD4N333</accession>
<evidence type="ECO:0000313" key="3">
    <source>
        <dbReference type="EMBL" id="KAI1713222.1"/>
    </source>
</evidence>
<dbReference type="AlphaFoldDB" id="A0AAD4N333"/>
<feature type="region of interest" description="Disordered" evidence="1">
    <location>
        <begin position="171"/>
        <end position="196"/>
    </location>
</feature>
<organism evidence="3 4">
    <name type="scientific">Ditylenchus destructor</name>
    <dbReference type="NCBI Taxonomy" id="166010"/>
    <lineage>
        <taxon>Eukaryota</taxon>
        <taxon>Metazoa</taxon>
        <taxon>Ecdysozoa</taxon>
        <taxon>Nematoda</taxon>
        <taxon>Chromadorea</taxon>
        <taxon>Rhabditida</taxon>
        <taxon>Tylenchina</taxon>
        <taxon>Tylenchomorpha</taxon>
        <taxon>Sphaerularioidea</taxon>
        <taxon>Anguinidae</taxon>
        <taxon>Anguininae</taxon>
        <taxon>Ditylenchus</taxon>
    </lineage>
</organism>
<evidence type="ECO:0000256" key="2">
    <source>
        <dbReference type="SAM" id="SignalP"/>
    </source>
</evidence>
<feature type="compositionally biased region" description="Basic and acidic residues" evidence="1">
    <location>
        <begin position="172"/>
        <end position="184"/>
    </location>
</feature>
<feature type="chain" id="PRO_5042198125" description="Secreted protein" evidence="2">
    <location>
        <begin position="21"/>
        <end position="196"/>
    </location>
</feature>
<reference evidence="3" key="1">
    <citation type="submission" date="2022-01" db="EMBL/GenBank/DDBJ databases">
        <title>Genome Sequence Resource for Two Populations of Ditylenchus destructor, the Migratory Endoparasitic Phytonematode.</title>
        <authorList>
            <person name="Zhang H."/>
            <person name="Lin R."/>
            <person name="Xie B."/>
        </authorList>
    </citation>
    <scope>NUCLEOTIDE SEQUENCE</scope>
    <source>
        <strain evidence="3">BazhouSP</strain>
    </source>
</reference>
<feature type="compositionally biased region" description="Low complexity" evidence="1">
    <location>
        <begin position="54"/>
        <end position="66"/>
    </location>
</feature>
<keyword evidence="2" id="KW-0732">Signal</keyword>
<name>A0AAD4N333_9BILA</name>
<feature type="signal peptide" evidence="2">
    <location>
        <begin position="1"/>
        <end position="20"/>
    </location>
</feature>
<comment type="caution">
    <text evidence="3">The sequence shown here is derived from an EMBL/GenBank/DDBJ whole genome shotgun (WGS) entry which is preliminary data.</text>
</comment>
<sequence length="196" mass="21762">MLKIPLFAIILLGGFATVFGSQASSSKEDGFYFIDIIDFFNPENSSSGEKENSHQVPSSVSSPGSQESEESVERQFRMIRENPENGHKGHFAPHGVRIPFKGMEEEESEVKVGCHLDQVLSPRKVNDGEDQMPPQPSSPEIEETVPDDIKIIGEEPENDLKGQVAPHGIRIPLKESENEDKSVKSGELQLHQEQQI</sequence>
<evidence type="ECO:0000313" key="4">
    <source>
        <dbReference type="Proteomes" id="UP001201812"/>
    </source>
</evidence>
<proteinExistence type="predicted"/>
<feature type="region of interest" description="Disordered" evidence="1">
    <location>
        <begin position="124"/>
        <end position="143"/>
    </location>
</feature>
<evidence type="ECO:0000256" key="1">
    <source>
        <dbReference type="SAM" id="MobiDB-lite"/>
    </source>
</evidence>
<dbReference type="EMBL" id="JAKKPZ010000016">
    <property type="protein sequence ID" value="KAI1713222.1"/>
    <property type="molecule type" value="Genomic_DNA"/>
</dbReference>
<dbReference type="Proteomes" id="UP001201812">
    <property type="component" value="Unassembled WGS sequence"/>
</dbReference>
<protein>
    <recommendedName>
        <fullName evidence="5">Secreted protein</fullName>
    </recommendedName>
</protein>
<evidence type="ECO:0008006" key="5">
    <source>
        <dbReference type="Google" id="ProtNLM"/>
    </source>
</evidence>
<feature type="region of interest" description="Disordered" evidence="1">
    <location>
        <begin position="44"/>
        <end position="74"/>
    </location>
</feature>